<organism evidence="1 2">
    <name type="scientific">Heterorhabditis bacteriophora</name>
    <name type="common">Entomopathogenic nematode worm</name>
    <dbReference type="NCBI Taxonomy" id="37862"/>
    <lineage>
        <taxon>Eukaryota</taxon>
        <taxon>Metazoa</taxon>
        <taxon>Ecdysozoa</taxon>
        <taxon>Nematoda</taxon>
        <taxon>Chromadorea</taxon>
        <taxon>Rhabditida</taxon>
        <taxon>Rhabditina</taxon>
        <taxon>Rhabditomorpha</taxon>
        <taxon>Strongyloidea</taxon>
        <taxon>Heterorhabditidae</taxon>
        <taxon>Heterorhabditis</taxon>
    </lineage>
</organism>
<evidence type="ECO:0000313" key="1">
    <source>
        <dbReference type="Proteomes" id="UP000095283"/>
    </source>
</evidence>
<sequence>MDSITRHAHYTIFLYLIYHLKIRLKNKNNLGF</sequence>
<dbReference type="WBParaSite" id="Hba_10076">
    <property type="protein sequence ID" value="Hba_10076"/>
    <property type="gene ID" value="Hba_10076"/>
</dbReference>
<dbReference type="AlphaFoldDB" id="A0A1I7WXV0"/>
<protein>
    <submittedName>
        <fullName evidence="2">Uncharacterized protein</fullName>
    </submittedName>
</protein>
<name>A0A1I7WXV0_HETBA</name>
<accession>A0A1I7WXV0</accession>
<evidence type="ECO:0000313" key="2">
    <source>
        <dbReference type="WBParaSite" id="Hba_10076"/>
    </source>
</evidence>
<reference evidence="2" key="1">
    <citation type="submission" date="2016-11" db="UniProtKB">
        <authorList>
            <consortium name="WormBaseParasite"/>
        </authorList>
    </citation>
    <scope>IDENTIFICATION</scope>
</reference>
<keyword evidence="1" id="KW-1185">Reference proteome</keyword>
<dbReference type="Proteomes" id="UP000095283">
    <property type="component" value="Unplaced"/>
</dbReference>
<proteinExistence type="predicted"/>